<dbReference type="Proteomes" id="UP000439752">
    <property type="component" value="Unassembled WGS sequence"/>
</dbReference>
<proteinExistence type="predicted"/>
<gene>
    <name evidence="1" type="ORF">EXIGUO9Y_50012</name>
</gene>
<dbReference type="EMBL" id="CABWKQ010000045">
    <property type="protein sequence ID" value="VWX38561.1"/>
    <property type="molecule type" value="Genomic_DNA"/>
</dbReference>
<name>A0A653IIH3_9BACL</name>
<sequence>MTIEQVMAMLPVEEEEIRLTDVDGLPRYACVHPIDLFEESQAIFRSIIEVEQHQADRLKSWYIIGYEDMYGDLLCVDLVTSEVMVVGHETLEREEVVAPSLTQFLQG</sequence>
<evidence type="ECO:0000313" key="1">
    <source>
        <dbReference type="EMBL" id="VWX38561.1"/>
    </source>
</evidence>
<organism evidence="1 2">
    <name type="scientific">Exiguobacterium oxidotolerans</name>
    <dbReference type="NCBI Taxonomy" id="223958"/>
    <lineage>
        <taxon>Bacteria</taxon>
        <taxon>Bacillati</taxon>
        <taxon>Bacillota</taxon>
        <taxon>Bacilli</taxon>
        <taxon>Bacillales</taxon>
        <taxon>Bacillales Family XII. Incertae Sedis</taxon>
        <taxon>Exiguobacterium</taxon>
    </lineage>
</organism>
<reference evidence="1 2" key="1">
    <citation type="submission" date="2019-10" db="EMBL/GenBank/DDBJ databases">
        <authorList>
            <person name="Karimi E."/>
        </authorList>
    </citation>
    <scope>NUCLEOTIDE SEQUENCE [LARGE SCALE GENOMIC DNA]</scope>
    <source>
        <strain evidence="1">Exiguobacterium sp. 9Y</strain>
    </source>
</reference>
<evidence type="ECO:0008006" key="3">
    <source>
        <dbReference type="Google" id="ProtNLM"/>
    </source>
</evidence>
<dbReference type="AlphaFoldDB" id="A0A653IIH3"/>
<protein>
    <recommendedName>
        <fullName evidence="3">SMI1/KNR4 family protein</fullName>
    </recommendedName>
</protein>
<evidence type="ECO:0000313" key="2">
    <source>
        <dbReference type="Proteomes" id="UP000439752"/>
    </source>
</evidence>
<keyword evidence="2" id="KW-1185">Reference proteome</keyword>
<dbReference type="RefSeq" id="WP_159172470.1">
    <property type="nucleotide sequence ID" value="NZ_LR732308.1"/>
</dbReference>
<accession>A0A653IIH3</accession>